<dbReference type="AlphaFoldDB" id="A0A084QYA4"/>
<keyword evidence="2" id="KW-0812">Transmembrane</keyword>
<dbReference type="GO" id="GO:0016020">
    <property type="term" value="C:membrane"/>
    <property type="evidence" value="ECO:0007669"/>
    <property type="project" value="UniProtKB-SubCell"/>
</dbReference>
<evidence type="ECO:0000259" key="7">
    <source>
        <dbReference type="Pfam" id="PF20684"/>
    </source>
</evidence>
<dbReference type="InParanoid" id="A0A084QYA4"/>
<protein>
    <recommendedName>
        <fullName evidence="7">Rhodopsin domain-containing protein</fullName>
    </recommendedName>
</protein>
<keyword evidence="4" id="KW-0472">Membrane</keyword>
<comment type="similarity">
    <text evidence="5">Belongs to the SAT4 family.</text>
</comment>
<proteinExistence type="inferred from homology"/>
<dbReference type="STRING" id="1283841.A0A084QYA4"/>
<accession>A0A084QYA4</accession>
<dbReference type="PANTHER" id="PTHR33048:SF167">
    <property type="entry name" value="INTEGRAL MEMBRANE PROTEIN"/>
    <property type="match status" value="1"/>
</dbReference>
<keyword evidence="3" id="KW-1133">Transmembrane helix</keyword>
<keyword evidence="9" id="KW-1185">Reference proteome</keyword>
<feature type="region of interest" description="Disordered" evidence="6">
    <location>
        <begin position="237"/>
        <end position="256"/>
    </location>
</feature>
<dbReference type="InterPro" id="IPR052337">
    <property type="entry name" value="SAT4-like"/>
</dbReference>
<evidence type="ECO:0000256" key="3">
    <source>
        <dbReference type="ARBA" id="ARBA00022989"/>
    </source>
</evidence>
<evidence type="ECO:0000313" key="9">
    <source>
        <dbReference type="Proteomes" id="UP000028524"/>
    </source>
</evidence>
<sequence>MLAEMMVIIPQVDYGAGRHYQYIKLKSNIAAGLHLNFVTQPLCLIALCLTKLSNGFFLLRMTQSPRFGYAIRDVMFFTILSSTGNLHWSIHPEESLSPPNSILVTVFFQCRPLEFTWDPTVPGGECIPTANLRFVAFFNSSATQMEGQSGRGYVIFFGSLHGDFLYDSSDLTIWTTIEICTAILAASIPCLKHLFKAFLPGSLAEQSGKMSQNRLENVEDLELYSRPRRTATNFAAGRSGTESEENVMNPEDNTNGGIIKTTEISITLADDKEKTTMSII</sequence>
<dbReference type="PANTHER" id="PTHR33048">
    <property type="entry name" value="PTH11-LIKE INTEGRAL MEMBRANE PROTEIN (AFU_ORTHOLOGUE AFUA_5G11245)"/>
    <property type="match status" value="1"/>
</dbReference>
<comment type="subcellular location">
    <subcellularLocation>
        <location evidence="1">Membrane</location>
        <topology evidence="1">Multi-pass membrane protein</topology>
    </subcellularLocation>
</comment>
<dbReference type="Pfam" id="PF20684">
    <property type="entry name" value="Fung_rhodopsin"/>
    <property type="match status" value="1"/>
</dbReference>
<evidence type="ECO:0000256" key="4">
    <source>
        <dbReference type="ARBA" id="ARBA00023136"/>
    </source>
</evidence>
<dbReference type="OrthoDB" id="5022096at2759"/>
<organism evidence="8 9">
    <name type="scientific">Stachybotrys chlorohalonatus (strain IBT 40285)</name>
    <dbReference type="NCBI Taxonomy" id="1283841"/>
    <lineage>
        <taxon>Eukaryota</taxon>
        <taxon>Fungi</taxon>
        <taxon>Dikarya</taxon>
        <taxon>Ascomycota</taxon>
        <taxon>Pezizomycotina</taxon>
        <taxon>Sordariomycetes</taxon>
        <taxon>Hypocreomycetidae</taxon>
        <taxon>Hypocreales</taxon>
        <taxon>Stachybotryaceae</taxon>
        <taxon>Stachybotrys</taxon>
    </lineage>
</organism>
<evidence type="ECO:0000256" key="5">
    <source>
        <dbReference type="ARBA" id="ARBA00038359"/>
    </source>
</evidence>
<reference evidence="8 9" key="1">
    <citation type="journal article" date="2014" name="BMC Genomics">
        <title>Comparative genome sequencing reveals chemotype-specific gene clusters in the toxigenic black mold Stachybotrys.</title>
        <authorList>
            <person name="Semeiks J."/>
            <person name="Borek D."/>
            <person name="Otwinowski Z."/>
            <person name="Grishin N.V."/>
        </authorList>
    </citation>
    <scope>NUCLEOTIDE SEQUENCE [LARGE SCALE GENOMIC DNA]</scope>
    <source>
        <strain evidence="8 9">IBT 40285</strain>
    </source>
</reference>
<evidence type="ECO:0000256" key="6">
    <source>
        <dbReference type="SAM" id="MobiDB-lite"/>
    </source>
</evidence>
<name>A0A084QYA4_STAC4</name>
<dbReference type="EMBL" id="KL659661">
    <property type="protein sequence ID" value="KFA68939.1"/>
    <property type="molecule type" value="Genomic_DNA"/>
</dbReference>
<dbReference type="InterPro" id="IPR049326">
    <property type="entry name" value="Rhodopsin_dom_fungi"/>
</dbReference>
<feature type="domain" description="Rhodopsin" evidence="7">
    <location>
        <begin position="5"/>
        <end position="85"/>
    </location>
</feature>
<evidence type="ECO:0000256" key="1">
    <source>
        <dbReference type="ARBA" id="ARBA00004141"/>
    </source>
</evidence>
<dbReference type="HOGENOM" id="CLU_028200_3_5_1"/>
<evidence type="ECO:0000256" key="2">
    <source>
        <dbReference type="ARBA" id="ARBA00022692"/>
    </source>
</evidence>
<evidence type="ECO:0000313" key="8">
    <source>
        <dbReference type="EMBL" id="KFA68939.1"/>
    </source>
</evidence>
<dbReference type="Proteomes" id="UP000028524">
    <property type="component" value="Unassembled WGS sequence"/>
</dbReference>
<gene>
    <name evidence="8" type="ORF">S40285_05446</name>
</gene>